<dbReference type="GO" id="GO:0000155">
    <property type="term" value="F:phosphorelay sensor kinase activity"/>
    <property type="evidence" value="ECO:0007669"/>
    <property type="project" value="InterPro"/>
</dbReference>
<dbReference type="InterPro" id="IPR050640">
    <property type="entry name" value="Bact_2-comp_sensor_kinase"/>
</dbReference>
<keyword evidence="4" id="KW-1185">Reference proteome</keyword>
<organism evidence="3 4">
    <name type="scientific">Fodinibius halophilus</name>
    <dbReference type="NCBI Taxonomy" id="1736908"/>
    <lineage>
        <taxon>Bacteria</taxon>
        <taxon>Pseudomonadati</taxon>
        <taxon>Balneolota</taxon>
        <taxon>Balneolia</taxon>
        <taxon>Balneolales</taxon>
        <taxon>Balneolaceae</taxon>
        <taxon>Fodinibius</taxon>
    </lineage>
</organism>
<proteinExistence type="predicted"/>
<sequence>MDRLKTYTTAFLSNHWVQYFLFWMLCYFVLTKHFSYDGTIKKIDLIYTGLFMLSIWGAVIINSFALIPRLLAHRRYLGYAGLITLTMLGTTWFNILTYEYLSDWLFPDYYFISYFEWYQILQYILAFTGITTLLQLSRSWFREAEMQQSLAEIKEEKIATELKALRAQINPHFLFNSLNHIYALAVKKSSQTAPAVLQLSELLRYAIQRMNHEKVPLEEEIEYLEKFVALYKSRTHHPERVHFSVTGSPKNLTIAPLLLVVFVENCFKHGSTPLKNDSIDISLSIEEQKLRLQTKNRISQDHELPKISNGLGLENVRRRLVLLYENKYNLDIKRNDRFFEVDLELELL</sequence>
<dbReference type="PANTHER" id="PTHR34220">
    <property type="entry name" value="SENSOR HISTIDINE KINASE YPDA"/>
    <property type="match status" value="1"/>
</dbReference>
<accession>A0A6M1T7J0</accession>
<dbReference type="Pfam" id="PF06580">
    <property type="entry name" value="His_kinase"/>
    <property type="match status" value="1"/>
</dbReference>
<dbReference type="EMBL" id="JAALLS010000006">
    <property type="protein sequence ID" value="NGP87951.1"/>
    <property type="molecule type" value="Genomic_DNA"/>
</dbReference>
<dbReference type="InterPro" id="IPR010559">
    <property type="entry name" value="Sig_transdc_His_kin_internal"/>
</dbReference>
<keyword evidence="1" id="KW-0472">Membrane</keyword>
<evidence type="ECO:0000313" key="4">
    <source>
        <dbReference type="Proteomes" id="UP000479132"/>
    </source>
</evidence>
<keyword evidence="1" id="KW-0812">Transmembrane</keyword>
<dbReference type="AlphaFoldDB" id="A0A6M1T7J0"/>
<dbReference type="Proteomes" id="UP000479132">
    <property type="component" value="Unassembled WGS sequence"/>
</dbReference>
<feature type="transmembrane region" description="Helical" evidence="1">
    <location>
        <begin position="76"/>
        <end position="97"/>
    </location>
</feature>
<feature type="transmembrane region" description="Helical" evidence="1">
    <location>
        <begin position="45"/>
        <end position="67"/>
    </location>
</feature>
<dbReference type="GO" id="GO:0016020">
    <property type="term" value="C:membrane"/>
    <property type="evidence" value="ECO:0007669"/>
    <property type="project" value="InterPro"/>
</dbReference>
<feature type="domain" description="Signal transduction histidine kinase internal region" evidence="2">
    <location>
        <begin position="160"/>
        <end position="236"/>
    </location>
</feature>
<feature type="transmembrane region" description="Helical" evidence="1">
    <location>
        <begin position="117"/>
        <end position="136"/>
    </location>
</feature>
<dbReference type="InterPro" id="IPR036890">
    <property type="entry name" value="HATPase_C_sf"/>
</dbReference>
<gene>
    <name evidence="3" type="ORF">G3569_06270</name>
</gene>
<protein>
    <recommendedName>
        <fullName evidence="2">Signal transduction histidine kinase internal region domain-containing protein</fullName>
    </recommendedName>
</protein>
<evidence type="ECO:0000256" key="1">
    <source>
        <dbReference type="SAM" id="Phobius"/>
    </source>
</evidence>
<reference evidence="3 4" key="1">
    <citation type="submission" date="2020-02" db="EMBL/GenBank/DDBJ databases">
        <title>Aliifodinibius halophilus 2W32, complete genome.</title>
        <authorList>
            <person name="Li Y."/>
            <person name="Wu S."/>
        </authorList>
    </citation>
    <scope>NUCLEOTIDE SEQUENCE [LARGE SCALE GENOMIC DNA]</scope>
    <source>
        <strain evidence="3 4">2W32</strain>
    </source>
</reference>
<dbReference type="PANTHER" id="PTHR34220:SF7">
    <property type="entry name" value="SENSOR HISTIDINE KINASE YPDA"/>
    <property type="match status" value="1"/>
</dbReference>
<dbReference type="Gene3D" id="3.30.565.10">
    <property type="entry name" value="Histidine kinase-like ATPase, C-terminal domain"/>
    <property type="match status" value="1"/>
</dbReference>
<evidence type="ECO:0000313" key="3">
    <source>
        <dbReference type="EMBL" id="NGP87951.1"/>
    </source>
</evidence>
<evidence type="ECO:0000259" key="2">
    <source>
        <dbReference type="Pfam" id="PF06580"/>
    </source>
</evidence>
<feature type="transmembrane region" description="Helical" evidence="1">
    <location>
        <begin position="12"/>
        <end position="30"/>
    </location>
</feature>
<name>A0A6M1T7J0_9BACT</name>
<keyword evidence="1" id="KW-1133">Transmembrane helix</keyword>
<dbReference type="RefSeq" id="WP_165267189.1">
    <property type="nucleotide sequence ID" value="NZ_JAALLS010000006.1"/>
</dbReference>
<comment type="caution">
    <text evidence="3">The sequence shown here is derived from an EMBL/GenBank/DDBJ whole genome shotgun (WGS) entry which is preliminary data.</text>
</comment>